<comment type="caution">
    <text evidence="3">The sequence shown here is derived from an EMBL/GenBank/DDBJ whole genome shotgun (WGS) entry which is preliminary data.</text>
</comment>
<keyword evidence="1" id="KW-1133">Transmembrane helix</keyword>
<evidence type="ECO:0000313" key="4">
    <source>
        <dbReference type="Proteomes" id="UP000037397"/>
    </source>
</evidence>
<dbReference type="STRING" id="1631356.VV01_17955"/>
<name>A0A0L6CPX4_9MICO</name>
<accession>A0A0L6CPX4</accession>
<keyword evidence="1" id="KW-0472">Membrane</keyword>
<keyword evidence="4" id="KW-1185">Reference proteome</keyword>
<feature type="signal peptide" evidence="2">
    <location>
        <begin position="1"/>
        <end position="24"/>
    </location>
</feature>
<feature type="transmembrane region" description="Helical" evidence="1">
    <location>
        <begin position="96"/>
        <end position="117"/>
    </location>
</feature>
<evidence type="ECO:0000313" key="3">
    <source>
        <dbReference type="EMBL" id="KNX39578.1"/>
    </source>
</evidence>
<dbReference type="Pfam" id="PF10825">
    <property type="entry name" value="DUF2752"/>
    <property type="match status" value="1"/>
</dbReference>
<dbReference type="EMBL" id="LAIR01000002">
    <property type="protein sequence ID" value="KNX39578.1"/>
    <property type="molecule type" value="Genomic_DNA"/>
</dbReference>
<feature type="chain" id="PRO_5039573017" description="DUF2752 domain-containing protein" evidence="2">
    <location>
        <begin position="25"/>
        <end position="127"/>
    </location>
</feature>
<dbReference type="Proteomes" id="UP000037397">
    <property type="component" value="Unassembled WGS sequence"/>
</dbReference>
<protein>
    <recommendedName>
        <fullName evidence="5">DUF2752 domain-containing protein</fullName>
    </recommendedName>
</protein>
<proteinExistence type="predicted"/>
<sequence length="127" mass="13027">MTAWWAGGLIAAVTAAAVLPPAAAGSGPVLCPFRRLTGLPCPGCGLTRSWVDTAHGHLGSAFELNPFGPITFALAVAAVLMVLLRRPWPTVSGRLAVVVGVLAGVALAAWGITRMVLVARGEWSGPY</sequence>
<dbReference type="InterPro" id="IPR021215">
    <property type="entry name" value="DUF2752"/>
</dbReference>
<reference evidence="4" key="1">
    <citation type="submission" date="2015-03" db="EMBL/GenBank/DDBJ databases">
        <title>Luteipulveratus halotolerans sp. nov., a novel actinobacterium (Dermacoccaceae) from Sarawak, Malaysia.</title>
        <authorList>
            <person name="Juboi H."/>
            <person name="Basik A."/>
            <person name="Shamsul S.S."/>
            <person name="Arnold P."/>
            <person name="Schmitt E.K."/>
            <person name="Sanglier J.-J."/>
            <person name="Yeo T."/>
        </authorList>
    </citation>
    <scope>NUCLEOTIDE SEQUENCE [LARGE SCALE GENOMIC DNA]</scope>
    <source>
        <strain evidence="4">C296001</strain>
    </source>
</reference>
<evidence type="ECO:0000256" key="1">
    <source>
        <dbReference type="SAM" id="Phobius"/>
    </source>
</evidence>
<gene>
    <name evidence="3" type="ORF">VV01_17955</name>
</gene>
<organism evidence="3 4">
    <name type="scientific">Luteipulveratus halotolerans</name>
    <dbReference type="NCBI Taxonomy" id="1631356"/>
    <lineage>
        <taxon>Bacteria</taxon>
        <taxon>Bacillati</taxon>
        <taxon>Actinomycetota</taxon>
        <taxon>Actinomycetes</taxon>
        <taxon>Micrococcales</taxon>
        <taxon>Dermacoccaceae</taxon>
        <taxon>Luteipulveratus</taxon>
    </lineage>
</organism>
<dbReference type="AlphaFoldDB" id="A0A0L6CPX4"/>
<keyword evidence="1" id="KW-0812">Transmembrane</keyword>
<feature type="transmembrane region" description="Helical" evidence="1">
    <location>
        <begin position="67"/>
        <end position="84"/>
    </location>
</feature>
<evidence type="ECO:0000256" key="2">
    <source>
        <dbReference type="SAM" id="SignalP"/>
    </source>
</evidence>
<evidence type="ECO:0008006" key="5">
    <source>
        <dbReference type="Google" id="ProtNLM"/>
    </source>
</evidence>
<keyword evidence="2" id="KW-0732">Signal</keyword>
<dbReference type="PATRIC" id="fig|1631356.3.peg.3577"/>